<comment type="caution">
    <text evidence="1">The sequence shown here is derived from an EMBL/GenBank/DDBJ whole genome shotgun (WGS) entry which is preliminary data.</text>
</comment>
<keyword evidence="2" id="KW-1185">Reference proteome</keyword>
<evidence type="ECO:0000313" key="2">
    <source>
        <dbReference type="Proteomes" id="UP000659124"/>
    </source>
</evidence>
<dbReference type="RefSeq" id="WP_188089592.1">
    <property type="nucleotide sequence ID" value="NZ_JACVFC010000002.1"/>
</dbReference>
<protein>
    <recommendedName>
        <fullName evidence="3">DUF4595 domain-containing protein</fullName>
    </recommendedName>
</protein>
<evidence type="ECO:0000313" key="1">
    <source>
        <dbReference type="EMBL" id="MBC9932476.1"/>
    </source>
</evidence>
<sequence length="300" mass="34901">MPYLRKYGLLYLLATLWILAPSCQCKKEHINPPEPPPPPQDVYLVTSISLNHVPKDSFVYNDQQQLIQHWDYNTTYRQWQNYITFDYNADGYVKTARYYNENDNTEKSLSQQDQLSWNTGKLLVYTTRYRELGQAISGYDTTTLLVNANKQFTLSGSKDTFVFNIGIYGNMVAFKEYAYQQQDVGQFTAHNYMNVTGAPLIFEEYRYTMTYGNQPNPLYPYLSKNPLLLQIVTADLQNKWKGYPYLASEHLVTSFRYEEANGDHATIPVTYTPFASSAYPQDQLIGSDIISYRYRVIKHQ</sequence>
<organism evidence="1 2">
    <name type="scientific">Chitinophaga qingshengii</name>
    <dbReference type="NCBI Taxonomy" id="1569794"/>
    <lineage>
        <taxon>Bacteria</taxon>
        <taxon>Pseudomonadati</taxon>
        <taxon>Bacteroidota</taxon>
        <taxon>Chitinophagia</taxon>
        <taxon>Chitinophagales</taxon>
        <taxon>Chitinophagaceae</taxon>
        <taxon>Chitinophaga</taxon>
    </lineage>
</organism>
<gene>
    <name evidence="1" type="ORF">ICL07_18975</name>
</gene>
<accession>A0ABR7TPS2</accession>
<dbReference type="Proteomes" id="UP000659124">
    <property type="component" value="Unassembled WGS sequence"/>
</dbReference>
<evidence type="ECO:0008006" key="3">
    <source>
        <dbReference type="Google" id="ProtNLM"/>
    </source>
</evidence>
<name>A0ABR7TPS2_9BACT</name>
<proteinExistence type="predicted"/>
<dbReference type="EMBL" id="JACVFC010000002">
    <property type="protein sequence ID" value="MBC9932476.1"/>
    <property type="molecule type" value="Genomic_DNA"/>
</dbReference>
<reference evidence="1 2" key="1">
    <citation type="submission" date="2020-09" db="EMBL/GenBank/DDBJ databases">
        <title>Genome sequences of type strains of Chitinophaga qingshengii and Chitinophaga varians.</title>
        <authorList>
            <person name="Kittiwongwattana C."/>
        </authorList>
    </citation>
    <scope>NUCLEOTIDE SEQUENCE [LARGE SCALE GENOMIC DNA]</scope>
    <source>
        <strain evidence="1 2">JCM 30026</strain>
    </source>
</reference>